<dbReference type="GO" id="GO:0005783">
    <property type="term" value="C:endoplasmic reticulum"/>
    <property type="evidence" value="ECO:0007669"/>
    <property type="project" value="TreeGrafter"/>
</dbReference>
<keyword evidence="3" id="KW-0812">Transmembrane</keyword>
<dbReference type="PANTHER" id="PTHR12993:SF11">
    <property type="entry name" value="N-ACETYLGLUCOSAMINYL-PHOSPHATIDYLINOSITOL DE-N-ACETYLASE"/>
    <property type="match status" value="1"/>
</dbReference>
<evidence type="ECO:0000313" key="4">
    <source>
        <dbReference type="EMBL" id="ODQ72384.1"/>
    </source>
</evidence>
<proteinExistence type="inferred from homology"/>
<keyword evidence="3" id="KW-1133">Transmembrane helix</keyword>
<reference evidence="4 5" key="1">
    <citation type="journal article" date="2016" name="Proc. Natl. Acad. Sci. U.S.A.">
        <title>Comparative genomics of biotechnologically important yeasts.</title>
        <authorList>
            <person name="Riley R."/>
            <person name="Haridas S."/>
            <person name="Wolfe K.H."/>
            <person name="Lopes M.R."/>
            <person name="Hittinger C.T."/>
            <person name="Goeker M."/>
            <person name="Salamov A.A."/>
            <person name="Wisecaver J.H."/>
            <person name="Long T.M."/>
            <person name="Calvey C.H."/>
            <person name="Aerts A.L."/>
            <person name="Barry K.W."/>
            <person name="Choi C."/>
            <person name="Clum A."/>
            <person name="Coughlan A.Y."/>
            <person name="Deshpande S."/>
            <person name="Douglass A.P."/>
            <person name="Hanson S.J."/>
            <person name="Klenk H.-P."/>
            <person name="LaButti K.M."/>
            <person name="Lapidus A."/>
            <person name="Lindquist E.A."/>
            <person name="Lipzen A.M."/>
            <person name="Meier-Kolthoff J.P."/>
            <person name="Ohm R.A."/>
            <person name="Otillar R.P."/>
            <person name="Pangilinan J.L."/>
            <person name="Peng Y."/>
            <person name="Rokas A."/>
            <person name="Rosa C.A."/>
            <person name="Scheuner C."/>
            <person name="Sibirny A.A."/>
            <person name="Slot J.C."/>
            <person name="Stielow J.B."/>
            <person name="Sun H."/>
            <person name="Kurtzman C.P."/>
            <person name="Blackwell M."/>
            <person name="Grigoriev I.V."/>
            <person name="Jeffries T.W."/>
        </authorList>
    </citation>
    <scope>NUCLEOTIDE SEQUENCE [LARGE SCALE GENOMIC DNA]</scope>
    <source>
        <strain evidence="4 5">NRRL Y-11557</strain>
    </source>
</reference>
<dbReference type="PANTHER" id="PTHR12993">
    <property type="entry name" value="N-ACETYLGLUCOSAMINYL-PHOSPHATIDYLINOSITOL DE-N-ACETYLASE-RELATED"/>
    <property type="match status" value="1"/>
</dbReference>
<dbReference type="OrthoDB" id="440160at2759"/>
<dbReference type="EMBL" id="KV454295">
    <property type="protein sequence ID" value="ODQ72384.1"/>
    <property type="molecule type" value="Genomic_DNA"/>
</dbReference>
<dbReference type="EC" id="3.5.1.89" evidence="2"/>
<evidence type="ECO:0000313" key="5">
    <source>
        <dbReference type="Proteomes" id="UP000094385"/>
    </source>
</evidence>
<dbReference type="GO" id="GO:0006506">
    <property type="term" value="P:GPI anchor biosynthetic process"/>
    <property type="evidence" value="ECO:0007669"/>
    <property type="project" value="UniProtKB-UniPathway"/>
</dbReference>
<evidence type="ECO:0000256" key="1">
    <source>
        <dbReference type="ARBA" id="ARBA00006066"/>
    </source>
</evidence>
<dbReference type="STRING" id="675824.A0A1E3Q4H2"/>
<keyword evidence="5" id="KW-1185">Reference proteome</keyword>
<dbReference type="SUPFAM" id="SSF102588">
    <property type="entry name" value="LmbE-like"/>
    <property type="match status" value="1"/>
</dbReference>
<keyword evidence="3" id="KW-0472">Membrane</keyword>
<dbReference type="InterPro" id="IPR024078">
    <property type="entry name" value="LmbE-like_dom_sf"/>
</dbReference>
<protein>
    <recommendedName>
        <fullName evidence="2">N-acetylglucosaminylphosphatidylinositol deacetylase</fullName>
        <ecNumber evidence="2">3.5.1.89</ecNumber>
    </recommendedName>
</protein>
<accession>A0A1E3Q4H2</accession>
<name>A0A1E3Q4H2_LIPST</name>
<dbReference type="Pfam" id="PF02585">
    <property type="entry name" value="PIG-L"/>
    <property type="match status" value="1"/>
</dbReference>
<sequence>MCVSPWKRIYIFCPLNFEVRFGNTHSCQCAQSIMRLRKIIIIILIPVLVWLITKYVLRPPNVRTLSSHFAHKRIAMIIAHPDDEAMFFGPTLNALRQLAIQTNLGSPALPETNLRILCLSTGNADSLGETRTGELRSSAAHFGIPPSNVIIFDDPRVQDRMGVKWPTDAIASLVGPYLTDVDVVITFDNGGVSGHGNHISLNSFAREFLSGQGEIQREVWMLKSTSVLRKYVSFLDIPYTYVSNHFFNSNSKTERSLVLVSDVREYANTRDAMTQGHKSQMRWFRWGWISLSRYMVVNDLHLL</sequence>
<comment type="similarity">
    <text evidence="1">Belongs to the PIGL family.</text>
</comment>
<evidence type="ECO:0000256" key="3">
    <source>
        <dbReference type="SAM" id="Phobius"/>
    </source>
</evidence>
<gene>
    <name evidence="4" type="ORF">LIPSTDRAFT_294677</name>
</gene>
<dbReference type="Gene3D" id="3.40.50.10320">
    <property type="entry name" value="LmbE-like"/>
    <property type="match status" value="1"/>
</dbReference>
<evidence type="ECO:0000256" key="2">
    <source>
        <dbReference type="ARBA" id="ARBA00012176"/>
    </source>
</evidence>
<dbReference type="GO" id="GO:0000225">
    <property type="term" value="F:N-acetylglucosaminylphosphatidylinositol deacetylase activity"/>
    <property type="evidence" value="ECO:0007669"/>
    <property type="project" value="UniProtKB-EC"/>
</dbReference>
<dbReference type="InterPro" id="IPR003737">
    <property type="entry name" value="GlcNAc_PI_deacetylase-related"/>
</dbReference>
<feature type="transmembrane region" description="Helical" evidence="3">
    <location>
        <begin position="39"/>
        <end position="57"/>
    </location>
</feature>
<dbReference type="Proteomes" id="UP000094385">
    <property type="component" value="Unassembled WGS sequence"/>
</dbReference>
<dbReference type="AlphaFoldDB" id="A0A1E3Q4H2"/>
<dbReference type="UniPathway" id="UPA00196"/>
<dbReference type="GO" id="GO:0016020">
    <property type="term" value="C:membrane"/>
    <property type="evidence" value="ECO:0007669"/>
    <property type="project" value="GOC"/>
</dbReference>
<organism evidence="4 5">
    <name type="scientific">Lipomyces starkeyi NRRL Y-11557</name>
    <dbReference type="NCBI Taxonomy" id="675824"/>
    <lineage>
        <taxon>Eukaryota</taxon>
        <taxon>Fungi</taxon>
        <taxon>Dikarya</taxon>
        <taxon>Ascomycota</taxon>
        <taxon>Saccharomycotina</taxon>
        <taxon>Lipomycetes</taxon>
        <taxon>Lipomycetales</taxon>
        <taxon>Lipomycetaceae</taxon>
        <taxon>Lipomyces</taxon>
    </lineage>
</organism>